<dbReference type="GO" id="GO:0046654">
    <property type="term" value="P:tetrahydrofolate biosynthetic process"/>
    <property type="evidence" value="ECO:0007669"/>
    <property type="project" value="InterPro"/>
</dbReference>
<dbReference type="GO" id="GO:0004146">
    <property type="term" value="F:dihydrofolate reductase activity"/>
    <property type="evidence" value="ECO:0007669"/>
    <property type="project" value="UniProtKB-EC"/>
</dbReference>
<gene>
    <name evidence="11" type="primary">dfrA</name>
    <name evidence="11" type="ORF">GCM10007940_12080</name>
</gene>
<dbReference type="Gene3D" id="3.40.430.10">
    <property type="entry name" value="Dihydrofolate Reductase, subunit A"/>
    <property type="match status" value="1"/>
</dbReference>
<keyword evidence="12" id="KW-1185">Reference proteome</keyword>
<evidence type="ECO:0000256" key="6">
    <source>
        <dbReference type="ARBA" id="ARBA00023002"/>
    </source>
</evidence>
<dbReference type="InterPro" id="IPR001796">
    <property type="entry name" value="DHFR_dom"/>
</dbReference>
<dbReference type="AlphaFoldDB" id="A0AA37SPY3"/>
<evidence type="ECO:0000313" key="11">
    <source>
        <dbReference type="EMBL" id="GLR16593.1"/>
    </source>
</evidence>
<dbReference type="Proteomes" id="UP001156666">
    <property type="component" value="Unassembled WGS sequence"/>
</dbReference>
<dbReference type="GO" id="GO:0046655">
    <property type="term" value="P:folic acid metabolic process"/>
    <property type="evidence" value="ECO:0007669"/>
    <property type="project" value="TreeGrafter"/>
</dbReference>
<comment type="caution">
    <text evidence="11">The sequence shown here is derived from an EMBL/GenBank/DDBJ whole genome shotgun (WGS) entry which is preliminary data.</text>
</comment>
<evidence type="ECO:0000256" key="8">
    <source>
        <dbReference type="PIRNR" id="PIRNR000194"/>
    </source>
</evidence>
<comment type="similarity">
    <text evidence="2 8 9">Belongs to the dihydrofolate reductase family.</text>
</comment>
<dbReference type="PANTHER" id="PTHR48069">
    <property type="entry name" value="DIHYDROFOLATE REDUCTASE"/>
    <property type="match status" value="1"/>
</dbReference>
<dbReference type="GO" id="GO:0006730">
    <property type="term" value="P:one-carbon metabolic process"/>
    <property type="evidence" value="ECO:0007669"/>
    <property type="project" value="UniProtKB-KW"/>
</dbReference>
<sequence length="168" mass="19689">MIVSSIVAVAKNGVIGKNNEMPWYLPKDMRYFKKKTINHHVIMGRKNFEAMGNPLPKRTNIILTRDPFYISSSCIVAHTIEESLSIAFENEEEEVFFIGGGEIYKQSMDYWDRLYITEIDEEVDGDVFFPPVNYEEWTLVSEEAHQKDENNPFDFVFKVYERKVNSEE</sequence>
<evidence type="ECO:0000256" key="5">
    <source>
        <dbReference type="ARBA" id="ARBA00022857"/>
    </source>
</evidence>
<name>A0AA37SPY3_9BACT</name>
<dbReference type="PIRSF" id="PIRSF000194">
    <property type="entry name" value="DHFR"/>
    <property type="match status" value="1"/>
</dbReference>
<dbReference type="InterPro" id="IPR012259">
    <property type="entry name" value="DHFR"/>
</dbReference>
<dbReference type="InterPro" id="IPR017925">
    <property type="entry name" value="DHFR_CS"/>
</dbReference>
<evidence type="ECO:0000256" key="7">
    <source>
        <dbReference type="ARBA" id="ARBA00025067"/>
    </source>
</evidence>
<dbReference type="SUPFAM" id="SSF53597">
    <property type="entry name" value="Dihydrofolate reductase-like"/>
    <property type="match status" value="1"/>
</dbReference>
<feature type="domain" description="DHFR" evidence="10">
    <location>
        <begin position="2"/>
        <end position="162"/>
    </location>
</feature>
<evidence type="ECO:0000256" key="1">
    <source>
        <dbReference type="ARBA" id="ARBA00004903"/>
    </source>
</evidence>
<protein>
    <recommendedName>
        <fullName evidence="3 8">Dihydrofolate reductase</fullName>
        <ecNumber evidence="3 8">1.5.1.3</ecNumber>
    </recommendedName>
</protein>
<dbReference type="GO" id="GO:0046452">
    <property type="term" value="P:dihydrofolate metabolic process"/>
    <property type="evidence" value="ECO:0007669"/>
    <property type="project" value="TreeGrafter"/>
</dbReference>
<keyword evidence="6 8" id="KW-0560">Oxidoreductase</keyword>
<accession>A0AA37SPY3</accession>
<dbReference type="FunFam" id="3.40.430.10:FF:000001">
    <property type="entry name" value="Dihydrofolate reductase"/>
    <property type="match status" value="1"/>
</dbReference>
<keyword evidence="5 8" id="KW-0521">NADP</keyword>
<keyword evidence="4 8" id="KW-0554">One-carbon metabolism</keyword>
<evidence type="ECO:0000256" key="4">
    <source>
        <dbReference type="ARBA" id="ARBA00022563"/>
    </source>
</evidence>
<dbReference type="PANTHER" id="PTHR48069:SF3">
    <property type="entry name" value="DIHYDROFOLATE REDUCTASE"/>
    <property type="match status" value="1"/>
</dbReference>
<evidence type="ECO:0000256" key="2">
    <source>
        <dbReference type="ARBA" id="ARBA00009539"/>
    </source>
</evidence>
<organism evidence="11 12">
    <name type="scientific">Portibacter lacus</name>
    <dbReference type="NCBI Taxonomy" id="1099794"/>
    <lineage>
        <taxon>Bacteria</taxon>
        <taxon>Pseudomonadati</taxon>
        <taxon>Bacteroidota</taxon>
        <taxon>Saprospiria</taxon>
        <taxon>Saprospirales</taxon>
        <taxon>Haliscomenobacteraceae</taxon>
        <taxon>Portibacter</taxon>
    </lineage>
</organism>
<evidence type="ECO:0000256" key="9">
    <source>
        <dbReference type="RuleBase" id="RU004474"/>
    </source>
</evidence>
<dbReference type="PRINTS" id="PR00070">
    <property type="entry name" value="DHFR"/>
</dbReference>
<evidence type="ECO:0000259" key="10">
    <source>
        <dbReference type="PROSITE" id="PS51330"/>
    </source>
</evidence>
<evidence type="ECO:0000256" key="3">
    <source>
        <dbReference type="ARBA" id="ARBA00012856"/>
    </source>
</evidence>
<dbReference type="GO" id="GO:0005829">
    <property type="term" value="C:cytosol"/>
    <property type="evidence" value="ECO:0007669"/>
    <property type="project" value="TreeGrafter"/>
</dbReference>
<comment type="function">
    <text evidence="7 8">Key enzyme in folate metabolism. Catalyzes an essential reaction for de novo glycine and purine synthesis, and for DNA precursor synthesis.</text>
</comment>
<reference evidence="11" key="1">
    <citation type="journal article" date="2014" name="Int. J. Syst. Evol. Microbiol.">
        <title>Complete genome sequence of Corynebacterium casei LMG S-19264T (=DSM 44701T), isolated from a smear-ripened cheese.</title>
        <authorList>
            <consortium name="US DOE Joint Genome Institute (JGI-PGF)"/>
            <person name="Walter F."/>
            <person name="Albersmeier A."/>
            <person name="Kalinowski J."/>
            <person name="Ruckert C."/>
        </authorList>
    </citation>
    <scope>NUCLEOTIDE SEQUENCE</scope>
    <source>
        <strain evidence="11">NBRC 108769</strain>
    </source>
</reference>
<reference evidence="11" key="2">
    <citation type="submission" date="2023-01" db="EMBL/GenBank/DDBJ databases">
        <title>Draft genome sequence of Portibacter lacus strain NBRC 108769.</title>
        <authorList>
            <person name="Sun Q."/>
            <person name="Mori K."/>
        </authorList>
    </citation>
    <scope>NUCLEOTIDE SEQUENCE</scope>
    <source>
        <strain evidence="11">NBRC 108769</strain>
    </source>
</reference>
<evidence type="ECO:0000313" key="12">
    <source>
        <dbReference type="Proteomes" id="UP001156666"/>
    </source>
</evidence>
<dbReference type="Pfam" id="PF00186">
    <property type="entry name" value="DHFR_1"/>
    <property type="match status" value="1"/>
</dbReference>
<dbReference type="InterPro" id="IPR024072">
    <property type="entry name" value="DHFR-like_dom_sf"/>
</dbReference>
<dbReference type="RefSeq" id="WP_235295341.1">
    <property type="nucleotide sequence ID" value="NZ_BSOH01000006.1"/>
</dbReference>
<dbReference type="GO" id="GO:0070401">
    <property type="term" value="F:NADP+ binding"/>
    <property type="evidence" value="ECO:0007669"/>
    <property type="project" value="UniProtKB-ARBA"/>
</dbReference>
<comment type="catalytic activity">
    <reaction evidence="8">
        <text>(6S)-5,6,7,8-tetrahydrofolate + NADP(+) = 7,8-dihydrofolate + NADPH + H(+)</text>
        <dbReference type="Rhea" id="RHEA:15009"/>
        <dbReference type="ChEBI" id="CHEBI:15378"/>
        <dbReference type="ChEBI" id="CHEBI:57451"/>
        <dbReference type="ChEBI" id="CHEBI:57453"/>
        <dbReference type="ChEBI" id="CHEBI:57783"/>
        <dbReference type="ChEBI" id="CHEBI:58349"/>
        <dbReference type="EC" id="1.5.1.3"/>
    </reaction>
</comment>
<dbReference type="PROSITE" id="PS51330">
    <property type="entry name" value="DHFR_2"/>
    <property type="match status" value="1"/>
</dbReference>
<dbReference type="CDD" id="cd00209">
    <property type="entry name" value="DHFR"/>
    <property type="match status" value="1"/>
</dbReference>
<dbReference type="PROSITE" id="PS00075">
    <property type="entry name" value="DHFR_1"/>
    <property type="match status" value="1"/>
</dbReference>
<proteinExistence type="inferred from homology"/>
<comment type="pathway">
    <text evidence="1 8">Cofactor biosynthesis; tetrahydrofolate biosynthesis; 5,6,7,8-tetrahydrofolate from 7,8-dihydrofolate: step 1/1.</text>
</comment>
<dbReference type="EC" id="1.5.1.3" evidence="3 8"/>
<dbReference type="EMBL" id="BSOH01000006">
    <property type="protein sequence ID" value="GLR16593.1"/>
    <property type="molecule type" value="Genomic_DNA"/>
</dbReference>